<organism evidence="2 3">
    <name type="scientific">Limisphaera ngatamarikiensis</name>
    <dbReference type="NCBI Taxonomy" id="1324935"/>
    <lineage>
        <taxon>Bacteria</taxon>
        <taxon>Pseudomonadati</taxon>
        <taxon>Verrucomicrobiota</taxon>
        <taxon>Verrucomicrobiia</taxon>
        <taxon>Limisphaerales</taxon>
        <taxon>Limisphaeraceae</taxon>
        <taxon>Limisphaera</taxon>
    </lineage>
</organism>
<keyword evidence="1" id="KW-0472">Membrane</keyword>
<name>A0A6M1S3V7_9BACT</name>
<keyword evidence="3" id="KW-1185">Reference proteome</keyword>
<feature type="transmembrane region" description="Helical" evidence="1">
    <location>
        <begin position="60"/>
        <end position="80"/>
    </location>
</feature>
<feature type="transmembrane region" description="Helical" evidence="1">
    <location>
        <begin position="33"/>
        <end position="54"/>
    </location>
</feature>
<dbReference type="Pfam" id="PF13687">
    <property type="entry name" value="DUF4153"/>
    <property type="match status" value="1"/>
</dbReference>
<accession>A0A6M1S3V7</accession>
<sequence>MPGVVWLGGAILDRTNRLGWNVYRGLSGMLRVWVGWMMVSAVQRLGLYVGLFGLTESRVYAGAFLGWVAAAMVWFGVTVWRGRPERFLIGVWLAGLVWVLVVGACNPQGWVARVNLARAAREGRLDVRYLAGLGADAVPVIVEAWDGLSRGQRMVLEEQLLGRWRRAAGDWRSWNYARWRASRAVRALPNEAAGVGPEE</sequence>
<proteinExistence type="predicted"/>
<dbReference type="AlphaFoldDB" id="A0A6M1S3V7"/>
<dbReference type="EMBL" id="JAAKYA010000078">
    <property type="protein sequence ID" value="NGO40010.1"/>
    <property type="molecule type" value="Genomic_DNA"/>
</dbReference>
<evidence type="ECO:0000313" key="3">
    <source>
        <dbReference type="Proteomes" id="UP000477311"/>
    </source>
</evidence>
<evidence type="ECO:0000256" key="1">
    <source>
        <dbReference type="SAM" id="Phobius"/>
    </source>
</evidence>
<gene>
    <name evidence="2" type="ORF">G4L39_11495</name>
</gene>
<protein>
    <submittedName>
        <fullName evidence="2">DUF4173 domain-containing protein</fullName>
    </submittedName>
</protein>
<keyword evidence="1" id="KW-0812">Transmembrane</keyword>
<evidence type="ECO:0000313" key="2">
    <source>
        <dbReference type="EMBL" id="NGO40010.1"/>
    </source>
</evidence>
<comment type="caution">
    <text evidence="2">The sequence shown here is derived from an EMBL/GenBank/DDBJ whole genome shotgun (WGS) entry which is preliminary data.</text>
</comment>
<reference evidence="2 3" key="1">
    <citation type="submission" date="2020-02" db="EMBL/GenBank/DDBJ databases">
        <title>Draft genome sequence of Limisphaera ngatamarikiensis NGM72.4T, a thermophilic Verrucomicrobia grouped in subdivision 3.</title>
        <authorList>
            <person name="Carere C.R."/>
            <person name="Steen J."/>
            <person name="Hugenholtz P."/>
            <person name="Stott M.B."/>
        </authorList>
    </citation>
    <scope>NUCLEOTIDE SEQUENCE [LARGE SCALE GENOMIC DNA]</scope>
    <source>
        <strain evidence="2 3">NGM72.4</strain>
    </source>
</reference>
<feature type="transmembrane region" description="Helical" evidence="1">
    <location>
        <begin position="87"/>
        <end position="104"/>
    </location>
</feature>
<keyword evidence="1" id="KW-1133">Transmembrane helix</keyword>
<dbReference type="InterPro" id="IPR025291">
    <property type="entry name" value="DUF4153"/>
</dbReference>
<dbReference type="Proteomes" id="UP000477311">
    <property type="component" value="Unassembled WGS sequence"/>
</dbReference>